<evidence type="ECO:0000256" key="6">
    <source>
        <dbReference type="ARBA" id="ARBA00022801"/>
    </source>
</evidence>
<dbReference type="EC" id="3.2.2.27" evidence="4 8"/>
<dbReference type="Pfam" id="PF03167">
    <property type="entry name" value="UDG"/>
    <property type="match status" value="1"/>
</dbReference>
<dbReference type="PANTHER" id="PTHR11264">
    <property type="entry name" value="URACIL-DNA GLYCOSYLASE"/>
    <property type="match status" value="1"/>
</dbReference>
<protein>
    <recommendedName>
        <fullName evidence="4 8">Uracil-DNA glycosylase</fullName>
        <shortName evidence="8">UDG</shortName>
        <ecNumber evidence="4 8">3.2.2.27</ecNumber>
    </recommendedName>
</protein>
<organism evidence="10 11">
    <name type="scientific">Malacoplasma iowae DK-CPA</name>
    <dbReference type="NCBI Taxonomy" id="1394179"/>
    <lineage>
        <taxon>Bacteria</taxon>
        <taxon>Bacillati</taxon>
        <taxon>Mycoplasmatota</taxon>
        <taxon>Mycoplasmoidales</taxon>
        <taxon>Mycoplasmoidaceae</taxon>
        <taxon>Malacoplasma</taxon>
    </lineage>
</organism>
<evidence type="ECO:0000256" key="4">
    <source>
        <dbReference type="ARBA" id="ARBA00012030"/>
    </source>
</evidence>
<dbReference type="Proteomes" id="UP000028523">
    <property type="component" value="Unassembled WGS sequence"/>
</dbReference>
<dbReference type="InterPro" id="IPR002043">
    <property type="entry name" value="UDG_fam1"/>
</dbReference>
<accession>A0A084U3W5</accession>
<evidence type="ECO:0000256" key="1">
    <source>
        <dbReference type="ARBA" id="ARBA00001400"/>
    </source>
</evidence>
<comment type="catalytic activity">
    <reaction evidence="1 8">
        <text>Hydrolyzes single-stranded DNA or mismatched double-stranded DNA and polynucleotides, releasing free uracil.</text>
        <dbReference type="EC" id="3.2.2.27"/>
    </reaction>
</comment>
<dbReference type="NCBIfam" id="NF003589">
    <property type="entry name" value="PRK05254.1-2"/>
    <property type="match status" value="1"/>
</dbReference>
<name>A0A084U3W5_MALIO</name>
<sequence length="227" mass="26381">MKINVDTTWSEIINAELEKDYFKKLLHFINLEYDSNKIIYPEKDKIFRCFNFFNYNDLSVVILGQDPYYSKGMADGLAFSCSNGLTPKSLQNIFNEINRSLNVNRINPNLEDIAKQNVLLLNTCLTVEENLPMSHSKIGWEIFVDNVIKFINVKCNNVIFLLMGNNAFKKEKLITNNSHIIFKTSHPSPLSYKKGFKDQDKKAFYCSNVFKDINETLLRLGKNKLNW</sequence>
<dbReference type="SMART" id="SM00986">
    <property type="entry name" value="UDG"/>
    <property type="match status" value="1"/>
</dbReference>
<evidence type="ECO:0000313" key="11">
    <source>
        <dbReference type="Proteomes" id="UP000028523"/>
    </source>
</evidence>
<comment type="caution">
    <text evidence="10">The sequence shown here is derived from an EMBL/GenBank/DDBJ whole genome shotgun (WGS) entry which is preliminary data.</text>
</comment>
<keyword evidence="7 8" id="KW-0234">DNA repair</keyword>
<reference evidence="10 11" key="1">
    <citation type="journal article" date="2014" name="PLoS ONE">
        <title>Reduction of Hydrogen Peroxide Accumulation and Toxicity by a Catalase from Mycoplasma iowae.</title>
        <authorList>
            <person name="Pritchard R.E."/>
            <person name="Prassinos A.J."/>
            <person name="Osborne J.D."/>
            <person name="Raviv Z."/>
            <person name="Balish M.F."/>
        </authorList>
    </citation>
    <scope>NUCLEOTIDE SEQUENCE [LARGE SCALE GENOMIC DNA]</scope>
    <source>
        <strain evidence="10 11">DK-CPA</strain>
    </source>
</reference>
<comment type="function">
    <text evidence="2 8">Excises uracil residues from the DNA which can arise as a result of misincorporation of dUMP residues by DNA polymerase or due to deamination of cytosine.</text>
</comment>
<dbReference type="GeneID" id="96866454"/>
<evidence type="ECO:0000256" key="2">
    <source>
        <dbReference type="ARBA" id="ARBA00002631"/>
    </source>
</evidence>
<dbReference type="InterPro" id="IPR005122">
    <property type="entry name" value="Uracil-DNA_glycosylase-like"/>
</dbReference>
<feature type="active site" description="Proton acceptor" evidence="8">
    <location>
        <position position="66"/>
    </location>
</feature>
<keyword evidence="5 8" id="KW-0227">DNA damage</keyword>
<dbReference type="GO" id="GO:0005737">
    <property type="term" value="C:cytoplasm"/>
    <property type="evidence" value="ECO:0007669"/>
    <property type="project" value="UniProtKB-SubCell"/>
</dbReference>
<dbReference type="GO" id="GO:0004844">
    <property type="term" value="F:uracil DNA N-glycosylase activity"/>
    <property type="evidence" value="ECO:0007669"/>
    <property type="project" value="UniProtKB-UniRule"/>
</dbReference>
<keyword evidence="8" id="KW-0963">Cytoplasm</keyword>
<evidence type="ECO:0000313" key="10">
    <source>
        <dbReference type="EMBL" id="KFB07651.1"/>
    </source>
</evidence>
<gene>
    <name evidence="8 10" type="primary">ung</name>
    <name evidence="10" type="ORF">P271_501</name>
</gene>
<dbReference type="GO" id="GO:0097510">
    <property type="term" value="P:base-excision repair, AP site formation via deaminated base removal"/>
    <property type="evidence" value="ECO:0007669"/>
    <property type="project" value="TreeGrafter"/>
</dbReference>
<evidence type="ECO:0000256" key="8">
    <source>
        <dbReference type="HAMAP-Rule" id="MF_00148"/>
    </source>
</evidence>
<evidence type="ECO:0000259" key="9">
    <source>
        <dbReference type="SMART" id="SM00986"/>
    </source>
</evidence>
<keyword evidence="11" id="KW-1185">Reference proteome</keyword>
<dbReference type="PANTHER" id="PTHR11264:SF0">
    <property type="entry name" value="URACIL-DNA GLYCOSYLASE"/>
    <property type="match status" value="1"/>
</dbReference>
<comment type="subcellular location">
    <subcellularLocation>
        <location evidence="8">Cytoplasm</location>
    </subcellularLocation>
</comment>
<keyword evidence="6 8" id="KW-0378">Hydrolase</keyword>
<dbReference type="EMBL" id="AWQU01000073">
    <property type="protein sequence ID" value="KFB07651.1"/>
    <property type="molecule type" value="Genomic_DNA"/>
</dbReference>
<dbReference type="SMART" id="SM00987">
    <property type="entry name" value="UreE_C"/>
    <property type="match status" value="1"/>
</dbReference>
<dbReference type="RefSeq" id="WP_004025301.1">
    <property type="nucleotide sequence ID" value="NZ_AWQU01000073.1"/>
</dbReference>
<feature type="domain" description="Uracil-DNA glycosylase-like" evidence="9">
    <location>
        <begin position="51"/>
        <end position="206"/>
    </location>
</feature>
<dbReference type="SUPFAM" id="SSF52141">
    <property type="entry name" value="Uracil-DNA glycosylase-like"/>
    <property type="match status" value="1"/>
</dbReference>
<dbReference type="CDD" id="cd10027">
    <property type="entry name" value="UDG-F1-like"/>
    <property type="match status" value="1"/>
</dbReference>
<evidence type="ECO:0000256" key="3">
    <source>
        <dbReference type="ARBA" id="ARBA00008184"/>
    </source>
</evidence>
<dbReference type="Gene3D" id="3.40.470.10">
    <property type="entry name" value="Uracil-DNA glycosylase-like domain"/>
    <property type="match status" value="1"/>
</dbReference>
<proteinExistence type="inferred from homology"/>
<evidence type="ECO:0000256" key="5">
    <source>
        <dbReference type="ARBA" id="ARBA00022763"/>
    </source>
</evidence>
<dbReference type="InterPro" id="IPR036895">
    <property type="entry name" value="Uracil-DNA_glycosylase-like_sf"/>
</dbReference>
<dbReference type="NCBIfam" id="NF003592">
    <property type="entry name" value="PRK05254.1-5"/>
    <property type="match status" value="1"/>
</dbReference>
<dbReference type="AlphaFoldDB" id="A0A084U3W5"/>
<comment type="similarity">
    <text evidence="3 8">Belongs to the uracil-DNA glycosylase (UDG) superfamily. UNG family.</text>
</comment>
<dbReference type="NCBIfam" id="TIGR00628">
    <property type="entry name" value="ung"/>
    <property type="match status" value="1"/>
</dbReference>
<dbReference type="HAMAP" id="MF_00148">
    <property type="entry name" value="UDG"/>
    <property type="match status" value="1"/>
</dbReference>
<evidence type="ECO:0000256" key="7">
    <source>
        <dbReference type="ARBA" id="ARBA00023204"/>
    </source>
</evidence>